<name>A0A8H3IPZ2_9LECA</name>
<evidence type="ECO:0000256" key="2">
    <source>
        <dbReference type="SAM" id="SignalP"/>
    </source>
</evidence>
<feature type="region of interest" description="Disordered" evidence="1">
    <location>
        <begin position="96"/>
        <end position="131"/>
    </location>
</feature>
<protein>
    <recommendedName>
        <fullName evidence="5">Extracellular membrane protein CFEM domain-containing protein</fullName>
    </recommendedName>
</protein>
<organism evidence="3 4">
    <name type="scientific">Gomphillus americanus</name>
    <dbReference type="NCBI Taxonomy" id="1940652"/>
    <lineage>
        <taxon>Eukaryota</taxon>
        <taxon>Fungi</taxon>
        <taxon>Dikarya</taxon>
        <taxon>Ascomycota</taxon>
        <taxon>Pezizomycotina</taxon>
        <taxon>Lecanoromycetes</taxon>
        <taxon>OSLEUM clade</taxon>
        <taxon>Ostropomycetidae</taxon>
        <taxon>Ostropales</taxon>
        <taxon>Graphidaceae</taxon>
        <taxon>Gomphilloideae</taxon>
        <taxon>Gomphillus</taxon>
    </lineage>
</organism>
<comment type="caution">
    <text evidence="3">The sequence shown here is derived from an EMBL/GenBank/DDBJ whole genome shotgun (WGS) entry which is preliminary data.</text>
</comment>
<evidence type="ECO:0000256" key="1">
    <source>
        <dbReference type="SAM" id="MobiDB-lite"/>
    </source>
</evidence>
<keyword evidence="2" id="KW-0732">Signal</keyword>
<evidence type="ECO:0000313" key="4">
    <source>
        <dbReference type="Proteomes" id="UP000664169"/>
    </source>
</evidence>
<evidence type="ECO:0008006" key="5">
    <source>
        <dbReference type="Google" id="ProtNLM"/>
    </source>
</evidence>
<accession>A0A8H3IPZ2</accession>
<reference evidence="3" key="1">
    <citation type="submission" date="2021-03" db="EMBL/GenBank/DDBJ databases">
        <authorList>
            <person name="Tagirdzhanova G."/>
        </authorList>
    </citation>
    <scope>NUCLEOTIDE SEQUENCE</scope>
</reference>
<proteinExistence type="predicted"/>
<feature type="chain" id="PRO_5034192537" description="Extracellular membrane protein CFEM domain-containing protein" evidence="2">
    <location>
        <begin position="17"/>
        <end position="194"/>
    </location>
</feature>
<dbReference type="EMBL" id="CAJPDQ010000017">
    <property type="protein sequence ID" value="CAF9921699.1"/>
    <property type="molecule type" value="Genomic_DNA"/>
</dbReference>
<dbReference type="Proteomes" id="UP000664169">
    <property type="component" value="Unassembled WGS sequence"/>
</dbReference>
<feature type="signal peptide" evidence="2">
    <location>
        <begin position="1"/>
        <end position="16"/>
    </location>
</feature>
<keyword evidence="4" id="KW-1185">Reference proteome</keyword>
<gene>
    <name evidence="3" type="ORF">GOMPHAMPRED_002367</name>
</gene>
<dbReference type="AlphaFoldDB" id="A0A8H3IPZ2"/>
<evidence type="ECO:0000313" key="3">
    <source>
        <dbReference type="EMBL" id="CAF9921699.1"/>
    </source>
</evidence>
<sequence length="194" mass="18140">MQYTAAILALAGVAFAQLPGVPSCANAILSPAIASCGSSPDGLIACLCSEAPSFSAPIVAACPCTDVNSALGAAKGFCTGLAFTPLDCNAQTTSSLPSSASSAPASTTPVTASPTSTPASGSTSSPVASPTSAASSTYSSVSGVSGVSGIPTPSSNGSVTTVPPAQTSVVVGSGSALQIGGAVMVGALLAAIAL</sequence>